<proteinExistence type="predicted"/>
<dbReference type="EMBL" id="AUZZ01009995">
    <property type="protein sequence ID" value="EQD31223.1"/>
    <property type="molecule type" value="Genomic_DNA"/>
</dbReference>
<name>T0YDK9_9ZZZZ</name>
<organism evidence="1">
    <name type="scientific">mine drainage metagenome</name>
    <dbReference type="NCBI Taxonomy" id="410659"/>
    <lineage>
        <taxon>unclassified sequences</taxon>
        <taxon>metagenomes</taxon>
        <taxon>ecological metagenomes</taxon>
    </lineage>
</organism>
<reference evidence="1" key="2">
    <citation type="journal article" date="2014" name="ISME J.">
        <title>Microbial stratification in low pH oxic and suboxic macroscopic growths along an acid mine drainage.</title>
        <authorList>
            <person name="Mendez-Garcia C."/>
            <person name="Mesa V."/>
            <person name="Sprenger R.R."/>
            <person name="Richter M."/>
            <person name="Diez M.S."/>
            <person name="Solano J."/>
            <person name="Bargiela R."/>
            <person name="Golyshina O.V."/>
            <person name="Manteca A."/>
            <person name="Ramos J.L."/>
            <person name="Gallego J.R."/>
            <person name="Llorente I."/>
            <person name="Martins Dos Santos V.A."/>
            <person name="Jensen O.N."/>
            <person name="Pelaez A.I."/>
            <person name="Sanchez J."/>
            <person name="Ferrer M."/>
        </authorList>
    </citation>
    <scope>NUCLEOTIDE SEQUENCE</scope>
</reference>
<protein>
    <submittedName>
        <fullName evidence="1">Uncharacterized protein</fullName>
    </submittedName>
</protein>
<dbReference type="AlphaFoldDB" id="T0YDK9"/>
<accession>T0YDK9</accession>
<feature type="non-terminal residue" evidence="1">
    <location>
        <position position="169"/>
    </location>
</feature>
<gene>
    <name evidence="1" type="ORF">B2A_13790</name>
</gene>
<reference evidence="1" key="1">
    <citation type="submission" date="2013-08" db="EMBL/GenBank/DDBJ databases">
        <authorList>
            <person name="Mendez C."/>
            <person name="Richter M."/>
            <person name="Ferrer M."/>
            <person name="Sanchez J."/>
        </authorList>
    </citation>
    <scope>NUCLEOTIDE SEQUENCE</scope>
</reference>
<comment type="caution">
    <text evidence="1">The sequence shown here is derived from an EMBL/GenBank/DDBJ whole genome shotgun (WGS) entry which is preliminary data.</text>
</comment>
<sequence>MGTTMLEFVVKTYGPEALSEAWAEFSSVEAPFDPQTPNIALFTSWFFHRWSPDPHDTATVDPAVSERIPTQLYLEREGRRLDPALRRYLESCLAAPFSFHEVLRCDRGTGFGARDLFTGEERYVMERGATEGMQVGDIVFGQLVDVDDITMLECAGPYYIPPIRKLELI</sequence>
<evidence type="ECO:0000313" key="1">
    <source>
        <dbReference type="EMBL" id="EQD31223.1"/>
    </source>
</evidence>